<evidence type="ECO:0000313" key="2">
    <source>
        <dbReference type="Proteomes" id="UP000287853"/>
    </source>
</evidence>
<keyword evidence="2" id="KW-1185">Reference proteome</keyword>
<dbReference type="EMBL" id="MTKO01000008">
    <property type="protein sequence ID" value="RWX48068.1"/>
    <property type="molecule type" value="Genomic_DNA"/>
</dbReference>
<organism evidence="1 2">
    <name type="scientific">Candidatus Electrothrix aarhusensis</name>
    <dbReference type="NCBI Taxonomy" id="1859131"/>
    <lineage>
        <taxon>Bacteria</taxon>
        <taxon>Pseudomonadati</taxon>
        <taxon>Thermodesulfobacteriota</taxon>
        <taxon>Desulfobulbia</taxon>
        <taxon>Desulfobulbales</taxon>
        <taxon>Desulfobulbaceae</taxon>
        <taxon>Candidatus Electrothrix</taxon>
    </lineage>
</organism>
<proteinExistence type="predicted"/>
<gene>
    <name evidence="1" type="ORF">H206_05361</name>
</gene>
<reference evidence="1 2" key="1">
    <citation type="submission" date="2017-01" db="EMBL/GenBank/DDBJ databases">
        <title>The cable genome- insights into the physiology and evolution of filamentous bacteria capable of sulfide oxidation via long distance electron transfer.</title>
        <authorList>
            <person name="Schreiber L."/>
            <person name="Bjerg J.T."/>
            <person name="Boggild A."/>
            <person name="Van De Vossenberg J."/>
            <person name="Meysman F."/>
            <person name="Nielsen L.P."/>
            <person name="Schramm A."/>
            <person name="Kjeldsen K.U."/>
        </authorList>
    </citation>
    <scope>NUCLEOTIDE SEQUENCE [LARGE SCALE GENOMIC DNA]</scope>
    <source>
        <strain evidence="1">MCF</strain>
    </source>
</reference>
<evidence type="ECO:0000313" key="1">
    <source>
        <dbReference type="EMBL" id="RWX48068.1"/>
    </source>
</evidence>
<protein>
    <submittedName>
        <fullName evidence="1">Uncharacterized protein</fullName>
    </submittedName>
</protein>
<sequence length="32" mass="3514">MQSSWNGIFANHFLMHSSGQAALELTGSSRTF</sequence>
<accession>A0A444J4S5</accession>
<dbReference type="AlphaFoldDB" id="A0A444J4S5"/>
<name>A0A444J4S5_9BACT</name>
<dbReference type="Proteomes" id="UP000287853">
    <property type="component" value="Unassembled WGS sequence"/>
</dbReference>
<comment type="caution">
    <text evidence="1">The sequence shown here is derived from an EMBL/GenBank/DDBJ whole genome shotgun (WGS) entry which is preliminary data.</text>
</comment>